<evidence type="ECO:0000313" key="2">
    <source>
        <dbReference type="EMBL" id="MBB4143644.1"/>
    </source>
</evidence>
<reference evidence="2 3" key="1">
    <citation type="submission" date="2020-08" db="EMBL/GenBank/DDBJ databases">
        <title>Genomic Encyclopedia of Type Strains, Phase IV (KMG-IV): sequencing the most valuable type-strain genomes for metagenomic binning, comparative biology and taxonomic classification.</title>
        <authorList>
            <person name="Goeker M."/>
        </authorList>
    </citation>
    <scope>NUCLEOTIDE SEQUENCE [LARGE SCALE GENOMIC DNA]</scope>
    <source>
        <strain evidence="2 3">DSM 29514</strain>
    </source>
</reference>
<keyword evidence="3" id="KW-1185">Reference proteome</keyword>
<accession>A0A7W6LFX7</accession>
<dbReference type="EMBL" id="JACIEC010000001">
    <property type="protein sequence ID" value="MBB4143644.1"/>
    <property type="molecule type" value="Genomic_DNA"/>
</dbReference>
<feature type="transmembrane region" description="Helical" evidence="1">
    <location>
        <begin position="81"/>
        <end position="101"/>
    </location>
</feature>
<name>A0A7W6LFX7_9HYPH</name>
<gene>
    <name evidence="2" type="ORF">GGQ72_002143</name>
</gene>
<dbReference type="Proteomes" id="UP000519897">
    <property type="component" value="Unassembled WGS sequence"/>
</dbReference>
<organism evidence="2 3">
    <name type="scientific">Rhizobium rhizoryzae</name>
    <dbReference type="NCBI Taxonomy" id="451876"/>
    <lineage>
        <taxon>Bacteria</taxon>
        <taxon>Pseudomonadati</taxon>
        <taxon>Pseudomonadota</taxon>
        <taxon>Alphaproteobacteria</taxon>
        <taxon>Hyphomicrobiales</taxon>
        <taxon>Rhizobiaceae</taxon>
        <taxon>Rhizobium/Agrobacterium group</taxon>
        <taxon>Rhizobium</taxon>
    </lineage>
</organism>
<keyword evidence="1" id="KW-0812">Transmembrane</keyword>
<evidence type="ECO:0000313" key="3">
    <source>
        <dbReference type="Proteomes" id="UP000519897"/>
    </source>
</evidence>
<dbReference type="RefSeq" id="WP_062555024.1">
    <property type="nucleotide sequence ID" value="NZ_CP049250.1"/>
</dbReference>
<protein>
    <submittedName>
        <fullName evidence="2">ElaB/YqjD/DUF883 family membrane-anchored ribosome-binding protein</fullName>
    </submittedName>
</protein>
<comment type="caution">
    <text evidence="2">The sequence shown here is derived from an EMBL/GenBank/DDBJ whole genome shotgun (WGS) entry which is preliminary data.</text>
</comment>
<keyword evidence="1" id="KW-1133">Transmembrane helix</keyword>
<dbReference type="AlphaFoldDB" id="A0A7W6LFX7"/>
<proteinExistence type="predicted"/>
<sequence>MIEAGREGSLEARGQRIANEADDALRAELSALRREMDSIRASLGNFGSEAYDTVKEKASDAAQYVQEEATSVAGVIREHPATAGTLLTVVGGVFFALGYLVGSNSFEQKQAWYRRYYS</sequence>
<keyword evidence="1" id="KW-0472">Membrane</keyword>
<evidence type="ECO:0000256" key="1">
    <source>
        <dbReference type="SAM" id="Phobius"/>
    </source>
</evidence>